<keyword evidence="1" id="KW-0812">Transmembrane</keyword>
<evidence type="ECO:0000313" key="2">
    <source>
        <dbReference type="EMBL" id="MBA2176829.1"/>
    </source>
</evidence>
<gene>
    <name evidence="2" type="ORF">H0266_18275</name>
</gene>
<evidence type="ECO:0000313" key="3">
    <source>
        <dbReference type="Proteomes" id="UP000571017"/>
    </source>
</evidence>
<feature type="transmembrane region" description="Helical" evidence="1">
    <location>
        <begin position="12"/>
        <end position="30"/>
    </location>
</feature>
<proteinExistence type="predicted"/>
<protein>
    <recommendedName>
        <fullName evidence="4">Type II secretion system protein GspF domain-containing protein</fullName>
    </recommendedName>
</protein>
<organism evidence="2 3">
    <name type="scientific">Halobacillus locisalis</name>
    <dbReference type="NCBI Taxonomy" id="220753"/>
    <lineage>
        <taxon>Bacteria</taxon>
        <taxon>Bacillati</taxon>
        <taxon>Bacillota</taxon>
        <taxon>Bacilli</taxon>
        <taxon>Bacillales</taxon>
        <taxon>Bacillaceae</taxon>
        <taxon>Halobacillus</taxon>
    </lineage>
</organism>
<dbReference type="Proteomes" id="UP000571017">
    <property type="component" value="Unassembled WGS sequence"/>
</dbReference>
<name>A0A838CYA7_9BACI</name>
<keyword evidence="3" id="KW-1185">Reference proteome</keyword>
<dbReference type="RefSeq" id="WP_181473890.1">
    <property type="nucleotide sequence ID" value="NZ_JACEFG010000005.1"/>
</dbReference>
<evidence type="ECO:0000256" key="1">
    <source>
        <dbReference type="SAM" id="Phobius"/>
    </source>
</evidence>
<accession>A0A838CYA7</accession>
<feature type="transmembrane region" description="Helical" evidence="1">
    <location>
        <begin position="285"/>
        <end position="310"/>
    </location>
</feature>
<feature type="transmembrane region" description="Helical" evidence="1">
    <location>
        <begin position="106"/>
        <end position="124"/>
    </location>
</feature>
<evidence type="ECO:0008006" key="4">
    <source>
        <dbReference type="Google" id="ProtNLM"/>
    </source>
</evidence>
<dbReference type="EMBL" id="JACEFG010000005">
    <property type="protein sequence ID" value="MBA2176829.1"/>
    <property type="molecule type" value="Genomic_DNA"/>
</dbReference>
<keyword evidence="1" id="KW-1133">Transmembrane helix</keyword>
<dbReference type="AlphaFoldDB" id="A0A838CYA7"/>
<feature type="transmembrane region" description="Helical" evidence="1">
    <location>
        <begin position="252"/>
        <end position="273"/>
    </location>
</feature>
<feature type="transmembrane region" description="Helical" evidence="1">
    <location>
        <begin position="80"/>
        <end position="100"/>
    </location>
</feature>
<sequence length="318" mass="36539">MYWLLDAAVGIIGYTSLIVGIWMIAIQPLLMDDFKRLKRRFKRSRQLRLANKEVTTKEGRSAIGRHVRYILLALNYKESAVDMFFFSTITLFGVTFAFVYMNIKDVVIAGGISLIIACIPYIVLRFMVIRKRLHASLVFLNEFSNFIQVYQSTRRDIYYTIMNMAKETQDKHLKQSYMGLMSSIQKDRNQEEFKESVYIFVYSINSSFVKRLGKLIIKSYLDGTDISSGLNDLNNDIKKRKKDMATEKTSKLDAIMTGYLPAILLPASLFGAWKISGVVAMDEIFFDPLVFTVFTISTVMTIISVLLTIINQKPKAYM</sequence>
<keyword evidence="1" id="KW-0472">Membrane</keyword>
<reference evidence="2 3" key="1">
    <citation type="journal article" date="2004" name="Extremophiles">
        <title>Halobacillus locisalis sp. nov., a halophilic bacterium isolated from a marine solar saltern of the Yellow Sea in Korea.</title>
        <authorList>
            <person name="Yoon J.H."/>
            <person name="Kang K.H."/>
            <person name="Oh T.K."/>
            <person name="Park Y.H."/>
        </authorList>
    </citation>
    <scope>NUCLEOTIDE SEQUENCE [LARGE SCALE GENOMIC DNA]</scope>
    <source>
        <strain evidence="2 3">KCTC 3788</strain>
    </source>
</reference>
<comment type="caution">
    <text evidence="2">The sequence shown here is derived from an EMBL/GenBank/DDBJ whole genome shotgun (WGS) entry which is preliminary data.</text>
</comment>